<dbReference type="InterPro" id="IPR036691">
    <property type="entry name" value="Endo/exonu/phosph_ase_sf"/>
</dbReference>
<dbReference type="Pfam" id="PF03372">
    <property type="entry name" value="Exo_endo_phos"/>
    <property type="match status" value="1"/>
</dbReference>
<evidence type="ECO:0000313" key="3">
    <source>
        <dbReference type="Proteomes" id="UP001159363"/>
    </source>
</evidence>
<accession>A0ABQ9G1L1</accession>
<keyword evidence="3" id="KW-1185">Reference proteome</keyword>
<comment type="caution">
    <text evidence="2">The sequence shown here is derived from an EMBL/GenBank/DDBJ whole genome shotgun (WGS) entry which is preliminary data.</text>
</comment>
<evidence type="ECO:0000313" key="2">
    <source>
        <dbReference type="EMBL" id="KAJ8865937.1"/>
    </source>
</evidence>
<dbReference type="Proteomes" id="UP001159363">
    <property type="component" value="Chromosome 16"/>
</dbReference>
<sequence>MNRSPLLIATWNARSLHHKTDELLHLLDNENLDVLLITGMWLSSTIDLQVLGYQTHKRDWFDRDGNSVAILIRDSIQHQNKGIPDLDLVEAVAITIAGETNPITLIGTYIPLYRRLLTQDLEAIRDLDPQLLWGGHFNVTHQVWDCPTTNRRGPQFHTYTYTHQLII</sequence>
<dbReference type="SUPFAM" id="SSF56219">
    <property type="entry name" value="DNase I-like"/>
    <property type="match status" value="1"/>
</dbReference>
<dbReference type="Gene3D" id="3.60.10.10">
    <property type="entry name" value="Endonuclease/exonuclease/phosphatase"/>
    <property type="match status" value="1"/>
</dbReference>
<organism evidence="2 3">
    <name type="scientific">Dryococelus australis</name>
    <dbReference type="NCBI Taxonomy" id="614101"/>
    <lineage>
        <taxon>Eukaryota</taxon>
        <taxon>Metazoa</taxon>
        <taxon>Ecdysozoa</taxon>
        <taxon>Arthropoda</taxon>
        <taxon>Hexapoda</taxon>
        <taxon>Insecta</taxon>
        <taxon>Pterygota</taxon>
        <taxon>Neoptera</taxon>
        <taxon>Polyneoptera</taxon>
        <taxon>Phasmatodea</taxon>
        <taxon>Verophasmatodea</taxon>
        <taxon>Anareolatae</taxon>
        <taxon>Phasmatidae</taxon>
        <taxon>Eurycanthinae</taxon>
        <taxon>Dryococelus</taxon>
    </lineage>
</organism>
<name>A0ABQ9G1L1_9NEOP</name>
<proteinExistence type="predicted"/>
<gene>
    <name evidence="2" type="ORF">PR048_033460</name>
</gene>
<reference evidence="2 3" key="1">
    <citation type="submission" date="2023-02" db="EMBL/GenBank/DDBJ databases">
        <title>LHISI_Scaffold_Assembly.</title>
        <authorList>
            <person name="Stuart O.P."/>
            <person name="Cleave R."/>
            <person name="Magrath M.J.L."/>
            <person name="Mikheyev A.S."/>
        </authorList>
    </citation>
    <scope>NUCLEOTIDE SEQUENCE [LARGE SCALE GENOMIC DNA]</scope>
    <source>
        <strain evidence="2">Daus_M_001</strain>
        <tissue evidence="2">Leg muscle</tissue>
    </source>
</reference>
<dbReference type="PANTHER" id="PTHR33273:SF4">
    <property type="entry name" value="ENDONUCLEASE_EXONUCLEASE_PHOSPHATASE DOMAIN-CONTAINING PROTEIN"/>
    <property type="match status" value="1"/>
</dbReference>
<feature type="domain" description="Endonuclease/exonuclease/phosphatase" evidence="1">
    <location>
        <begin position="9"/>
        <end position="154"/>
    </location>
</feature>
<protein>
    <recommendedName>
        <fullName evidence="1">Endonuclease/exonuclease/phosphatase domain-containing protein</fullName>
    </recommendedName>
</protein>
<dbReference type="InterPro" id="IPR005135">
    <property type="entry name" value="Endo/exonuclease/phosphatase"/>
</dbReference>
<dbReference type="PANTHER" id="PTHR33273">
    <property type="entry name" value="DOMAIN-CONTAINING PROTEIN, PUTATIVE-RELATED"/>
    <property type="match status" value="1"/>
</dbReference>
<dbReference type="EMBL" id="JARBHB010000017">
    <property type="protein sequence ID" value="KAJ8865937.1"/>
    <property type="molecule type" value="Genomic_DNA"/>
</dbReference>
<evidence type="ECO:0000259" key="1">
    <source>
        <dbReference type="Pfam" id="PF03372"/>
    </source>
</evidence>